<organism evidence="1 2">
    <name type="scientific">Citrus x changshan-huyou</name>
    <dbReference type="NCBI Taxonomy" id="2935761"/>
    <lineage>
        <taxon>Eukaryota</taxon>
        <taxon>Viridiplantae</taxon>
        <taxon>Streptophyta</taxon>
        <taxon>Embryophyta</taxon>
        <taxon>Tracheophyta</taxon>
        <taxon>Spermatophyta</taxon>
        <taxon>Magnoliopsida</taxon>
        <taxon>eudicotyledons</taxon>
        <taxon>Gunneridae</taxon>
        <taxon>Pentapetalae</taxon>
        <taxon>rosids</taxon>
        <taxon>malvids</taxon>
        <taxon>Sapindales</taxon>
        <taxon>Rutaceae</taxon>
        <taxon>Aurantioideae</taxon>
        <taxon>Citrus</taxon>
    </lineage>
</organism>
<sequence>MTNFFADKAGLKPSDTVRCSILLLASWDKRIYPRWSVLQVLMSKDLLDKDVDVIWALNLEEIRLREKESCLSYG</sequence>
<comment type="caution">
    <text evidence="1">The sequence shown here is derived from an EMBL/GenBank/DDBJ whole genome shotgun (WGS) entry which is preliminary data.</text>
</comment>
<keyword evidence="2" id="KW-1185">Reference proteome</keyword>
<dbReference type="Proteomes" id="UP001428341">
    <property type="component" value="Unassembled WGS sequence"/>
</dbReference>
<dbReference type="InterPro" id="IPR038538">
    <property type="entry name" value="MTERF_sf"/>
</dbReference>
<protein>
    <submittedName>
        <fullName evidence="1">Uncharacterized protein</fullName>
    </submittedName>
</protein>
<proteinExistence type="predicted"/>
<dbReference type="Gene3D" id="1.25.70.10">
    <property type="entry name" value="Transcription termination factor 3, mitochondrial"/>
    <property type="match status" value="1"/>
</dbReference>
<gene>
    <name evidence="1" type="ORF">WN944_004984</name>
</gene>
<dbReference type="AlphaFoldDB" id="A0AAP0QIC8"/>
<name>A0AAP0QIC8_9ROSI</name>
<reference evidence="1 2" key="1">
    <citation type="submission" date="2024-05" db="EMBL/GenBank/DDBJ databases">
        <title>Haplotype-resolved chromosome-level genome assembly of Huyou (Citrus changshanensis).</title>
        <authorList>
            <person name="Miao C."/>
            <person name="Chen W."/>
            <person name="Wu Y."/>
            <person name="Wang L."/>
            <person name="Zhao S."/>
            <person name="Grierson D."/>
            <person name="Xu C."/>
            <person name="Chen K."/>
        </authorList>
    </citation>
    <scope>NUCLEOTIDE SEQUENCE [LARGE SCALE GENOMIC DNA]</scope>
    <source>
        <strain evidence="1">01-14</strain>
        <tissue evidence="1">Leaf</tissue>
    </source>
</reference>
<accession>A0AAP0QIC8</accession>
<evidence type="ECO:0000313" key="2">
    <source>
        <dbReference type="Proteomes" id="UP001428341"/>
    </source>
</evidence>
<dbReference type="EMBL" id="JBCGBO010000006">
    <property type="protein sequence ID" value="KAK9194280.1"/>
    <property type="molecule type" value="Genomic_DNA"/>
</dbReference>
<evidence type="ECO:0000313" key="1">
    <source>
        <dbReference type="EMBL" id="KAK9194280.1"/>
    </source>
</evidence>